<protein>
    <submittedName>
        <fullName evidence="2">Uncharacterized protein</fullName>
    </submittedName>
</protein>
<proteinExistence type="predicted"/>
<feature type="region of interest" description="Disordered" evidence="1">
    <location>
        <begin position="300"/>
        <end position="327"/>
    </location>
</feature>
<feature type="compositionally biased region" description="Acidic residues" evidence="1">
    <location>
        <begin position="318"/>
        <end position="327"/>
    </location>
</feature>
<evidence type="ECO:0000256" key="1">
    <source>
        <dbReference type="SAM" id="MobiDB-lite"/>
    </source>
</evidence>
<gene>
    <name evidence="2" type="ORF">OsJ_26172</name>
</gene>
<feature type="compositionally biased region" description="Basic residues" evidence="1">
    <location>
        <begin position="36"/>
        <end position="47"/>
    </location>
</feature>
<sequence length="343" mass="36634">MARPVPLTADSSLPRNLRARHLRRLLQQLETILRAPVRRTRRGRGRRAGNAGRGPPSPPPGFAGHGGRGCPKELRSRQHRLQYPRHSSRVSSNAGHVLSARKNSGRGTAPLCVPWVDRMGATAAGHAGRGDGLLPSSWLDPSSPPRHLSTIITGLHAGDTGDTAAHTDTGQPAGVPPQRKPCCMPQSPTVLHGSRGLRRELRLATGPMAPQAPSHHQERGNARAKTSVCGQALAIPKPWGKGEALARGVKGSGKGEVEGLPPLAGTPKHLVDLYMKSVGHTQTNQKHEAHFASHVLETGAMDPIPEGGEPSKTKTPANEEEGSLDIDDMLVEYSSNDIYRELN</sequence>
<reference evidence="2" key="1">
    <citation type="journal article" date="2005" name="PLoS Biol.">
        <title>The genomes of Oryza sativa: a history of duplications.</title>
        <authorList>
            <person name="Yu J."/>
            <person name="Wang J."/>
            <person name="Lin W."/>
            <person name="Li S."/>
            <person name="Li H."/>
            <person name="Zhou J."/>
            <person name="Ni P."/>
            <person name="Dong W."/>
            <person name="Hu S."/>
            <person name="Zeng C."/>
            <person name="Zhang J."/>
            <person name="Zhang Y."/>
            <person name="Li R."/>
            <person name="Xu Z."/>
            <person name="Li S."/>
            <person name="Li X."/>
            <person name="Zheng H."/>
            <person name="Cong L."/>
            <person name="Lin L."/>
            <person name="Yin J."/>
            <person name="Geng J."/>
            <person name="Li G."/>
            <person name="Shi J."/>
            <person name="Liu J."/>
            <person name="Lv H."/>
            <person name="Li J."/>
            <person name="Wang J."/>
            <person name="Deng Y."/>
            <person name="Ran L."/>
            <person name="Shi X."/>
            <person name="Wang X."/>
            <person name="Wu Q."/>
            <person name="Li C."/>
            <person name="Ren X."/>
            <person name="Wang J."/>
            <person name="Wang X."/>
            <person name="Li D."/>
            <person name="Liu D."/>
            <person name="Zhang X."/>
            <person name="Ji Z."/>
            <person name="Zhao W."/>
            <person name="Sun Y."/>
            <person name="Zhang Z."/>
            <person name="Bao J."/>
            <person name="Han Y."/>
            <person name="Dong L."/>
            <person name="Ji J."/>
            <person name="Chen P."/>
            <person name="Wu S."/>
            <person name="Liu J."/>
            <person name="Xiao Y."/>
            <person name="Bu D."/>
            <person name="Tan J."/>
            <person name="Yang L."/>
            <person name="Ye C."/>
            <person name="Zhang J."/>
            <person name="Xu J."/>
            <person name="Zhou Y."/>
            <person name="Yu Y."/>
            <person name="Zhang B."/>
            <person name="Zhuang S."/>
            <person name="Wei H."/>
            <person name="Liu B."/>
            <person name="Lei M."/>
            <person name="Yu H."/>
            <person name="Li Y."/>
            <person name="Xu H."/>
            <person name="Wei S."/>
            <person name="He X."/>
            <person name="Fang L."/>
            <person name="Zhang Z."/>
            <person name="Zhang Y."/>
            <person name="Huang X."/>
            <person name="Su Z."/>
            <person name="Tong W."/>
            <person name="Li J."/>
            <person name="Tong Z."/>
            <person name="Li S."/>
            <person name="Ye J."/>
            <person name="Wang L."/>
            <person name="Fang L."/>
            <person name="Lei T."/>
            <person name="Chen C."/>
            <person name="Chen H."/>
            <person name="Xu Z."/>
            <person name="Li H."/>
            <person name="Huang H."/>
            <person name="Zhang F."/>
            <person name="Xu H."/>
            <person name="Li N."/>
            <person name="Zhao C."/>
            <person name="Li S."/>
            <person name="Dong L."/>
            <person name="Huang Y."/>
            <person name="Li L."/>
            <person name="Xi Y."/>
            <person name="Qi Q."/>
            <person name="Li W."/>
            <person name="Zhang B."/>
            <person name="Hu W."/>
            <person name="Zhang Y."/>
            <person name="Tian X."/>
            <person name="Jiao Y."/>
            <person name="Liang X."/>
            <person name="Jin J."/>
            <person name="Gao L."/>
            <person name="Zheng W."/>
            <person name="Hao B."/>
            <person name="Liu S."/>
            <person name="Wang W."/>
            <person name="Yuan L."/>
            <person name="Cao M."/>
            <person name="McDermott J."/>
            <person name="Samudrala R."/>
            <person name="Wang J."/>
            <person name="Wong G.K."/>
            <person name="Yang H."/>
        </authorList>
    </citation>
    <scope>NUCLEOTIDE SEQUENCE [LARGE SCALE GENOMIC DNA]</scope>
</reference>
<organism evidence="2">
    <name type="scientific">Oryza sativa subsp. japonica</name>
    <name type="common">Rice</name>
    <dbReference type="NCBI Taxonomy" id="39947"/>
    <lineage>
        <taxon>Eukaryota</taxon>
        <taxon>Viridiplantae</taxon>
        <taxon>Streptophyta</taxon>
        <taxon>Embryophyta</taxon>
        <taxon>Tracheophyta</taxon>
        <taxon>Spermatophyta</taxon>
        <taxon>Magnoliopsida</taxon>
        <taxon>Liliopsida</taxon>
        <taxon>Poales</taxon>
        <taxon>Poaceae</taxon>
        <taxon>BOP clade</taxon>
        <taxon>Oryzoideae</taxon>
        <taxon>Oryzeae</taxon>
        <taxon>Oryzinae</taxon>
        <taxon>Oryza</taxon>
        <taxon>Oryza sativa</taxon>
    </lineage>
</organism>
<feature type="region of interest" description="Disordered" evidence="1">
    <location>
        <begin position="36"/>
        <end position="109"/>
    </location>
</feature>
<feature type="compositionally biased region" description="Low complexity" evidence="1">
    <location>
        <begin position="159"/>
        <end position="170"/>
    </location>
</feature>
<feature type="compositionally biased region" description="Basic residues" evidence="1">
    <location>
        <begin position="77"/>
        <end position="88"/>
    </location>
</feature>
<dbReference type="EMBL" id="CM000145">
    <property type="protein sequence ID" value="EAZ41637.1"/>
    <property type="molecule type" value="Genomic_DNA"/>
</dbReference>
<feature type="region of interest" description="Disordered" evidence="1">
    <location>
        <begin position="159"/>
        <end position="180"/>
    </location>
</feature>
<name>A3BPZ8_ORYSJ</name>
<dbReference type="AlphaFoldDB" id="A3BPZ8"/>
<reference evidence="2" key="2">
    <citation type="submission" date="2008-12" db="EMBL/GenBank/DDBJ databases">
        <title>Improved gene annotation of the rice (Oryza sativa) genomes.</title>
        <authorList>
            <person name="Wang J."/>
            <person name="Li R."/>
            <person name="Fan W."/>
            <person name="Huang Q."/>
            <person name="Zhang J."/>
            <person name="Zhou Y."/>
            <person name="Hu Y."/>
            <person name="Zi S."/>
            <person name="Li J."/>
            <person name="Ni P."/>
            <person name="Zheng H."/>
            <person name="Zhang Y."/>
            <person name="Zhao M."/>
            <person name="Hao Q."/>
            <person name="McDermott J."/>
            <person name="Samudrala R."/>
            <person name="Kristiansen K."/>
            <person name="Wong G.K.-S."/>
        </authorList>
    </citation>
    <scope>NUCLEOTIDE SEQUENCE</scope>
</reference>
<accession>A3BPZ8</accession>
<dbReference type="Proteomes" id="UP000007752">
    <property type="component" value="Chromosome 8"/>
</dbReference>
<evidence type="ECO:0000313" key="2">
    <source>
        <dbReference type="EMBL" id="EAZ41637.1"/>
    </source>
</evidence>